<reference evidence="7" key="1">
    <citation type="submission" date="2019-03" db="EMBL/GenBank/DDBJ databases">
        <title>Aquabacterium pictum sp.nov., the first bacteriochlorophyll a-containing freshwater bacterium in the genus Aquabacterium of the class Betaproteobacteria.</title>
        <authorList>
            <person name="Hirose S."/>
            <person name="Tank M."/>
            <person name="Hara E."/>
            <person name="Tamaki H."/>
            <person name="Takaichi S."/>
            <person name="Haruta S."/>
            <person name="Hanada S."/>
        </authorList>
    </citation>
    <scope>NUCLEOTIDE SEQUENCE [LARGE SCALE GENOMIC DNA]</scope>
    <source>
        <strain evidence="7">W35</strain>
    </source>
</reference>
<evidence type="ECO:0000256" key="1">
    <source>
        <dbReference type="ARBA" id="ARBA00022617"/>
    </source>
</evidence>
<dbReference type="InterPro" id="IPR009056">
    <property type="entry name" value="Cyt_c-like_dom"/>
</dbReference>
<dbReference type="GO" id="GO:0009055">
    <property type="term" value="F:electron transfer activity"/>
    <property type="evidence" value="ECO:0007669"/>
    <property type="project" value="InterPro"/>
</dbReference>
<evidence type="ECO:0000313" key="6">
    <source>
        <dbReference type="EMBL" id="GCL62133.1"/>
    </source>
</evidence>
<evidence type="ECO:0000256" key="3">
    <source>
        <dbReference type="ARBA" id="ARBA00023004"/>
    </source>
</evidence>
<organism evidence="6 7">
    <name type="scientific">Pseudaquabacterium pictum</name>
    <dbReference type="NCBI Taxonomy" id="2315236"/>
    <lineage>
        <taxon>Bacteria</taxon>
        <taxon>Pseudomonadati</taxon>
        <taxon>Pseudomonadota</taxon>
        <taxon>Betaproteobacteria</taxon>
        <taxon>Burkholderiales</taxon>
        <taxon>Sphaerotilaceae</taxon>
        <taxon>Pseudaquabacterium</taxon>
    </lineage>
</organism>
<dbReference type="GO" id="GO:0046872">
    <property type="term" value="F:metal ion binding"/>
    <property type="evidence" value="ECO:0007669"/>
    <property type="project" value="UniProtKB-KW"/>
</dbReference>
<dbReference type="SUPFAM" id="SSF46626">
    <property type="entry name" value="Cytochrome c"/>
    <property type="match status" value="2"/>
</dbReference>
<feature type="domain" description="Cytochrome c" evidence="5">
    <location>
        <begin position="196"/>
        <end position="292"/>
    </location>
</feature>
<dbReference type="Proteomes" id="UP000301751">
    <property type="component" value="Unassembled WGS sequence"/>
</dbReference>
<evidence type="ECO:0000256" key="2">
    <source>
        <dbReference type="ARBA" id="ARBA00022723"/>
    </source>
</evidence>
<dbReference type="Gene3D" id="1.10.760.10">
    <property type="entry name" value="Cytochrome c-like domain"/>
    <property type="match status" value="2"/>
</dbReference>
<gene>
    <name evidence="6" type="ORF">AQPW35_12140</name>
</gene>
<evidence type="ECO:0000259" key="5">
    <source>
        <dbReference type="PROSITE" id="PS51007"/>
    </source>
</evidence>
<evidence type="ECO:0000256" key="4">
    <source>
        <dbReference type="PROSITE-ProRule" id="PRU00433"/>
    </source>
</evidence>
<dbReference type="PANTHER" id="PTHR35008:SF4">
    <property type="entry name" value="BLL4482 PROTEIN"/>
    <property type="match status" value="1"/>
</dbReference>
<dbReference type="PROSITE" id="PS51007">
    <property type="entry name" value="CYTC"/>
    <property type="match status" value="2"/>
</dbReference>
<accession>A0A480AL63</accession>
<dbReference type="PANTHER" id="PTHR35008">
    <property type="entry name" value="BLL4482 PROTEIN-RELATED"/>
    <property type="match status" value="1"/>
</dbReference>
<comment type="caution">
    <text evidence="6">The sequence shown here is derived from an EMBL/GenBank/DDBJ whole genome shotgun (WGS) entry which is preliminary data.</text>
</comment>
<protein>
    <recommendedName>
        <fullName evidence="5">Cytochrome c domain-containing protein</fullName>
    </recommendedName>
</protein>
<dbReference type="InterPro" id="IPR036909">
    <property type="entry name" value="Cyt_c-like_dom_sf"/>
</dbReference>
<sequence>MKRWIQISLLAATALATLGAAGLATGAWLGDRKAARRIDVAVAPLAVPADATALARGRYLFASRGCTECHGDNGAGRRFIDDPGGLVVKAPNISPGPGSVVAGYTPADWARALRHGVKPDGRPLFIMPSEDYAGWSDSDLGALVAYLRQMPPAAGTGMEARVPMLVKTLYAAGVIRDAAEKIDHQAPRPALAPAPGSAAHGAYVAGMCVGCHGAQLAGGRIPGAPPSWPAASNLTPGAGGVMARYADAGQFMAMLRTGHRPDGSAVSPVMPFAALRAIDDADAVALYQHLRRLPPVDAGG</sequence>
<feature type="domain" description="Cytochrome c" evidence="5">
    <location>
        <begin position="52"/>
        <end position="151"/>
    </location>
</feature>
<dbReference type="OrthoDB" id="9809720at2"/>
<dbReference type="GO" id="GO:0020037">
    <property type="term" value="F:heme binding"/>
    <property type="evidence" value="ECO:0007669"/>
    <property type="project" value="InterPro"/>
</dbReference>
<evidence type="ECO:0000313" key="7">
    <source>
        <dbReference type="Proteomes" id="UP000301751"/>
    </source>
</evidence>
<keyword evidence="3 4" id="KW-0408">Iron</keyword>
<dbReference type="EMBL" id="BJCL01000002">
    <property type="protein sequence ID" value="GCL62133.1"/>
    <property type="molecule type" value="Genomic_DNA"/>
</dbReference>
<dbReference type="RefSeq" id="WP_137731875.1">
    <property type="nucleotide sequence ID" value="NZ_BJCL01000002.1"/>
</dbReference>
<dbReference type="InterPro" id="IPR051459">
    <property type="entry name" value="Cytochrome_c-type_DH"/>
</dbReference>
<keyword evidence="2 4" id="KW-0479">Metal-binding</keyword>
<keyword evidence="1 4" id="KW-0349">Heme</keyword>
<name>A0A480AL63_9BURK</name>
<keyword evidence="7" id="KW-1185">Reference proteome</keyword>
<dbReference type="Pfam" id="PF13442">
    <property type="entry name" value="Cytochrome_CBB3"/>
    <property type="match status" value="1"/>
</dbReference>
<proteinExistence type="predicted"/>
<dbReference type="AlphaFoldDB" id="A0A480AL63"/>